<dbReference type="RefSeq" id="WP_231744322.1">
    <property type="nucleotide sequence ID" value="NZ_CP037423.1"/>
</dbReference>
<proteinExistence type="predicted"/>
<dbReference type="EMBL" id="CP037423">
    <property type="protein sequence ID" value="QDV43476.1"/>
    <property type="molecule type" value="Genomic_DNA"/>
</dbReference>
<protein>
    <submittedName>
        <fullName evidence="1">Uncharacterized protein</fullName>
    </submittedName>
</protein>
<evidence type="ECO:0000313" key="2">
    <source>
        <dbReference type="Proteomes" id="UP000319004"/>
    </source>
</evidence>
<dbReference type="AlphaFoldDB" id="A0A518HRK0"/>
<organism evidence="1 2">
    <name type="scientific">Stieleria neptunia</name>
    <dbReference type="NCBI Taxonomy" id="2527979"/>
    <lineage>
        <taxon>Bacteria</taxon>
        <taxon>Pseudomonadati</taxon>
        <taxon>Planctomycetota</taxon>
        <taxon>Planctomycetia</taxon>
        <taxon>Pirellulales</taxon>
        <taxon>Pirellulaceae</taxon>
        <taxon>Stieleria</taxon>
    </lineage>
</organism>
<dbReference type="Proteomes" id="UP000319004">
    <property type="component" value="Chromosome"/>
</dbReference>
<evidence type="ECO:0000313" key="1">
    <source>
        <dbReference type="EMBL" id="QDV43476.1"/>
    </source>
</evidence>
<sequence>MSNFDQRLQAGWRVWSEDEPSEYDRPPRSDPRWLRELDQIAGTGPQKTSSVPIKLLARLLLSAQRCNSAWLDDFADDVAVIDADLHEVLLAFEKLQQEPKGQAEQNLNRRVAA</sequence>
<accession>A0A518HRK0</accession>
<gene>
    <name evidence="1" type="ORF">Enr13x_33330</name>
</gene>
<reference evidence="1 2" key="1">
    <citation type="submission" date="2019-03" db="EMBL/GenBank/DDBJ databases">
        <title>Deep-cultivation of Planctomycetes and their phenomic and genomic characterization uncovers novel biology.</title>
        <authorList>
            <person name="Wiegand S."/>
            <person name="Jogler M."/>
            <person name="Boedeker C."/>
            <person name="Pinto D."/>
            <person name="Vollmers J."/>
            <person name="Rivas-Marin E."/>
            <person name="Kohn T."/>
            <person name="Peeters S.H."/>
            <person name="Heuer A."/>
            <person name="Rast P."/>
            <person name="Oberbeckmann S."/>
            <person name="Bunk B."/>
            <person name="Jeske O."/>
            <person name="Meyerdierks A."/>
            <person name="Storesund J.E."/>
            <person name="Kallscheuer N."/>
            <person name="Luecker S."/>
            <person name="Lage O.M."/>
            <person name="Pohl T."/>
            <person name="Merkel B.J."/>
            <person name="Hornburger P."/>
            <person name="Mueller R.-W."/>
            <person name="Bruemmer F."/>
            <person name="Labrenz M."/>
            <person name="Spormann A.M."/>
            <person name="Op den Camp H."/>
            <person name="Overmann J."/>
            <person name="Amann R."/>
            <person name="Jetten M.S.M."/>
            <person name="Mascher T."/>
            <person name="Medema M.H."/>
            <person name="Devos D.P."/>
            <person name="Kaster A.-K."/>
            <person name="Ovreas L."/>
            <person name="Rohde M."/>
            <person name="Galperin M.Y."/>
            <person name="Jogler C."/>
        </authorList>
    </citation>
    <scope>NUCLEOTIDE SEQUENCE [LARGE SCALE GENOMIC DNA]</scope>
    <source>
        <strain evidence="1 2">Enr13</strain>
    </source>
</reference>
<keyword evidence="2" id="KW-1185">Reference proteome</keyword>
<dbReference type="KEGG" id="snep:Enr13x_33330"/>
<name>A0A518HRK0_9BACT</name>